<dbReference type="OrthoDB" id="10033446at2759"/>
<gene>
    <name evidence="3" type="ORF">AFUS01_LOCUS8528</name>
</gene>
<proteinExistence type="predicted"/>
<dbReference type="Proteomes" id="UP000708208">
    <property type="component" value="Unassembled WGS sequence"/>
</dbReference>
<accession>A0A8J2NS41</accession>
<evidence type="ECO:0000256" key="1">
    <source>
        <dbReference type="SAM" id="MobiDB-lite"/>
    </source>
</evidence>
<name>A0A8J2NS41_9HEXA</name>
<keyword evidence="2" id="KW-0472">Membrane</keyword>
<organism evidence="3 4">
    <name type="scientific">Allacma fusca</name>
    <dbReference type="NCBI Taxonomy" id="39272"/>
    <lineage>
        <taxon>Eukaryota</taxon>
        <taxon>Metazoa</taxon>
        <taxon>Ecdysozoa</taxon>
        <taxon>Arthropoda</taxon>
        <taxon>Hexapoda</taxon>
        <taxon>Collembola</taxon>
        <taxon>Symphypleona</taxon>
        <taxon>Sminthuridae</taxon>
        <taxon>Allacma</taxon>
    </lineage>
</organism>
<keyword evidence="2" id="KW-1133">Transmembrane helix</keyword>
<dbReference type="PANTHER" id="PTHR47760:SF1">
    <property type="entry name" value="G-PROTEIN COUPLED RECEPTORS FAMILY 1 PROFILE DOMAIN-CONTAINING PROTEIN"/>
    <property type="match status" value="1"/>
</dbReference>
<dbReference type="PANTHER" id="PTHR47760">
    <property type="entry name" value="G-PROTEIN COUPLED RECEPTOR B0563.6-LIKE PROTEIN-RELATED"/>
    <property type="match status" value="1"/>
</dbReference>
<protein>
    <submittedName>
        <fullName evidence="3">Uncharacterized protein</fullName>
    </submittedName>
</protein>
<evidence type="ECO:0000256" key="2">
    <source>
        <dbReference type="SAM" id="Phobius"/>
    </source>
</evidence>
<keyword evidence="2" id="KW-0812">Transmembrane</keyword>
<dbReference type="AlphaFoldDB" id="A0A8J2NS41"/>
<evidence type="ECO:0000313" key="4">
    <source>
        <dbReference type="Proteomes" id="UP000708208"/>
    </source>
</evidence>
<keyword evidence="4" id="KW-1185">Reference proteome</keyword>
<feature type="region of interest" description="Disordered" evidence="1">
    <location>
        <begin position="175"/>
        <end position="211"/>
    </location>
</feature>
<dbReference type="InterPro" id="IPR053093">
    <property type="entry name" value="GPCR-like"/>
</dbReference>
<sequence>MGDAAVASAIQPIPAGAFEDAGPDSYDYDNDSFIPAIGNLSHCPVHNRTKLHYDPDIEGVKYVTYGVLMPAICALGIVGNVLNLIVLNQPNMKGTAYVYMRVHQHVQLEEPTEKSFFFPEKIPEPFLILNSAAASSANENFQPLSFPSDESPLRFIHSVQECTLKIGPDGPEVVPFEVSQPGLNRKKELQKREAMEVSTSSPSPSSNNQAAVAFSRCPSSLYKALQDSH</sequence>
<dbReference type="EMBL" id="CAJVCH010059319">
    <property type="protein sequence ID" value="CAG7719193.1"/>
    <property type="molecule type" value="Genomic_DNA"/>
</dbReference>
<evidence type="ECO:0000313" key="3">
    <source>
        <dbReference type="EMBL" id="CAG7719193.1"/>
    </source>
</evidence>
<feature type="transmembrane region" description="Helical" evidence="2">
    <location>
        <begin position="62"/>
        <end position="87"/>
    </location>
</feature>
<comment type="caution">
    <text evidence="3">The sequence shown here is derived from an EMBL/GenBank/DDBJ whole genome shotgun (WGS) entry which is preliminary data.</text>
</comment>
<reference evidence="3" key="1">
    <citation type="submission" date="2021-06" db="EMBL/GenBank/DDBJ databases">
        <authorList>
            <person name="Hodson N. C."/>
            <person name="Mongue J. A."/>
            <person name="Jaron S. K."/>
        </authorList>
    </citation>
    <scope>NUCLEOTIDE SEQUENCE</scope>
</reference>
<feature type="compositionally biased region" description="Basic and acidic residues" evidence="1">
    <location>
        <begin position="185"/>
        <end position="195"/>
    </location>
</feature>